<name>A0AAF0J8I9_9BASI</name>
<feature type="region of interest" description="Disordered" evidence="1">
    <location>
        <begin position="191"/>
        <end position="210"/>
    </location>
</feature>
<dbReference type="GO" id="GO:0008859">
    <property type="term" value="F:exoribonuclease II activity"/>
    <property type="evidence" value="ECO:0007669"/>
    <property type="project" value="UniProtKB-EC"/>
</dbReference>
<feature type="non-terminal residue" evidence="3">
    <location>
        <position position="1032"/>
    </location>
</feature>
<sequence>MKLARGWRQGTSLFRCRLIYTSRAVSKHDPKLEQKRLDDLVKNVLDLQTDTTDSAIASRDRRNRGYPKLDDTWKKTLSLKENFESEKHPDHAQMYMLPDDYGVRNLDVQAGDFVEARKSSITYLGVILPIPEDREVLGSGQGASLIMVLATGELEQIRATDIMLQMPGFVDAETATMAAPLKWDHVVASTTRTASSSTSPGTDLANDVPSDAGEPFDYTRFSTRAKICRKIREMQRDLDREIRRIYPAFRTLFLEEQESMSLMEQSPTVKKEHRIRKNALDLMQSGQVPTSIVAQCLEQSLANSAKRLRVKASTYLATHSLLMNHPDQFLADSTSHRRSQSFVYRSQREQRILKKVSGWVHDFVSAADDEKSLNAKLIIQGFCDRARHVLKWKRSQEYSADESISEDRPVPSDDGEGLFRWTQEDKDILAFFKISLGNRRELQDNTTGSVAMAIIKQLGLNVRLAPLHHDESSSHKNVPIAVGDMKELETDIAQAGFDLQHSQMFNLLVELGMLAPWENPNTLDTQLKNLHYTSETFKQMGPLMEEQESRHSFGNLPVYVIDSENAHELDDGISIEKAEGKSNFWVHIHIADPTAWIDLKHPLAKLAEHQYASIYLPENMWPMLPEAVTKGRMSLSDGNKEGMNVLSFSALVDLESGKVEEYNVRRGKIHNVKIMSYKAVNNIFKNARVGEESQPTESAQNLSLLAEAASVVAKRRVRVGGAVNAGDPETELKISPLPLPSLADDALGAPKFFRGFPKIQLLSQNDIERLGSYDNLPGGISAESMVSEMMILAGRIAASFGMDHNIPLPHRAQAAPEEGDIKVIESMKHPVTGALSMSELVSRGVFLPVGFLSIKPGNHFALGIRPMLKNDPLADALYKGGYLFSPEKKPPLDAVALSRKLIQCDRMETWVRQLERSSERFWIWTFVDAFLRKRSRQQDSGKTLSTEMCTPSERLLLGPLNALQGIMDVRFNADTLESRIRVSLPQLGGIPVDCTWPTGEPPPARSSIKSVQIIKTISAGAKRTILCSPLRY</sequence>
<evidence type="ECO:0000256" key="1">
    <source>
        <dbReference type="SAM" id="MobiDB-lite"/>
    </source>
</evidence>
<dbReference type="PANTHER" id="PTHR23355">
    <property type="entry name" value="RIBONUCLEASE"/>
    <property type="match status" value="1"/>
</dbReference>
<dbReference type="GO" id="GO:0000932">
    <property type="term" value="C:P-body"/>
    <property type="evidence" value="ECO:0007669"/>
    <property type="project" value="TreeGrafter"/>
</dbReference>
<dbReference type="InterPro" id="IPR012340">
    <property type="entry name" value="NA-bd_OB-fold"/>
</dbReference>
<keyword evidence="3" id="KW-0378">Hydrolase</keyword>
<feature type="compositionally biased region" description="Low complexity" evidence="1">
    <location>
        <begin position="191"/>
        <end position="202"/>
    </location>
</feature>
<proteinExistence type="predicted"/>
<dbReference type="SMART" id="SM00955">
    <property type="entry name" value="RNB"/>
    <property type="match status" value="1"/>
</dbReference>
<dbReference type="InterPro" id="IPR050180">
    <property type="entry name" value="RNR_Ribonuclease"/>
</dbReference>
<gene>
    <name evidence="3" type="primary">MSU1</name>
    <name evidence="3" type="ORF">MNAN1_003081b</name>
</gene>
<dbReference type="SUPFAM" id="SSF50249">
    <property type="entry name" value="Nucleic acid-binding proteins"/>
    <property type="match status" value="1"/>
</dbReference>
<dbReference type="GO" id="GO:0003723">
    <property type="term" value="F:RNA binding"/>
    <property type="evidence" value="ECO:0007669"/>
    <property type="project" value="InterPro"/>
</dbReference>
<dbReference type="AlphaFoldDB" id="A0AAF0J8I9"/>
<dbReference type="Proteomes" id="UP001213623">
    <property type="component" value="Chromosome 5"/>
</dbReference>
<dbReference type="Pfam" id="PF00773">
    <property type="entry name" value="RNB"/>
    <property type="match status" value="1"/>
</dbReference>
<evidence type="ECO:0000259" key="2">
    <source>
        <dbReference type="SMART" id="SM00955"/>
    </source>
</evidence>
<keyword evidence="4" id="KW-1185">Reference proteome</keyword>
<reference evidence="3" key="1">
    <citation type="submission" date="2023-03" db="EMBL/GenBank/DDBJ databases">
        <title>Mating type loci evolution in Malassezia.</title>
        <authorList>
            <person name="Coelho M.A."/>
        </authorList>
    </citation>
    <scope>NUCLEOTIDE SEQUENCE</scope>
    <source>
        <strain evidence="3">CBS 9557</strain>
    </source>
</reference>
<dbReference type="GO" id="GO:0006402">
    <property type="term" value="P:mRNA catabolic process"/>
    <property type="evidence" value="ECO:0007669"/>
    <property type="project" value="TreeGrafter"/>
</dbReference>
<accession>A0AAF0J8I9</accession>
<dbReference type="PANTHER" id="PTHR23355:SF65">
    <property type="entry name" value="EXORIBONUCLEASE CYT-4, PUTATIVE (AFU_ORTHOLOGUE AFUA_7G01550)-RELATED"/>
    <property type="match status" value="1"/>
</dbReference>
<dbReference type="EC" id="3.1.13.1" evidence="3"/>
<organism evidence="3 4">
    <name type="scientific">Malassezia nana</name>
    <dbReference type="NCBI Taxonomy" id="180528"/>
    <lineage>
        <taxon>Eukaryota</taxon>
        <taxon>Fungi</taxon>
        <taxon>Dikarya</taxon>
        <taxon>Basidiomycota</taxon>
        <taxon>Ustilaginomycotina</taxon>
        <taxon>Malasseziomycetes</taxon>
        <taxon>Malasseziales</taxon>
        <taxon>Malasseziaceae</taxon>
        <taxon>Malassezia</taxon>
    </lineage>
</organism>
<evidence type="ECO:0000313" key="4">
    <source>
        <dbReference type="Proteomes" id="UP001213623"/>
    </source>
</evidence>
<dbReference type="InterPro" id="IPR001900">
    <property type="entry name" value="RNase_II/R"/>
</dbReference>
<feature type="domain" description="RNB" evidence="2">
    <location>
        <begin position="550"/>
        <end position="870"/>
    </location>
</feature>
<dbReference type="EMBL" id="CP119896">
    <property type="protein sequence ID" value="WFD28075.1"/>
    <property type="molecule type" value="Genomic_DNA"/>
</dbReference>
<evidence type="ECO:0000313" key="3">
    <source>
        <dbReference type="EMBL" id="WFD28075.1"/>
    </source>
</evidence>
<protein>
    <submittedName>
        <fullName evidence="3">Exoribonuclease II</fullName>
        <ecNumber evidence="3">3.1.13.1</ecNumber>
    </submittedName>
</protein>